<evidence type="ECO:0000256" key="5">
    <source>
        <dbReference type="HAMAP-Rule" id="MF_00902"/>
    </source>
</evidence>
<feature type="transmembrane region" description="Helical" evidence="5">
    <location>
        <begin position="189"/>
        <end position="205"/>
    </location>
</feature>
<accession>A0A6V8M579</accession>
<comment type="subcellular location">
    <subcellularLocation>
        <location evidence="5">Cell membrane</location>
        <topology evidence="5">Multi-pass membrane protein</topology>
    </subcellularLocation>
    <subcellularLocation>
        <location evidence="1">Membrane</location>
        <topology evidence="1">Multi-pass membrane protein</topology>
    </subcellularLocation>
</comment>
<feature type="transmembrane region" description="Helical" evidence="5">
    <location>
        <begin position="211"/>
        <end position="231"/>
    </location>
</feature>
<dbReference type="AlphaFoldDB" id="A0A6V8M579"/>
<name>A0A6V8M579_9BACT</name>
<feature type="compositionally biased region" description="Basic and acidic residues" evidence="6">
    <location>
        <begin position="322"/>
        <end position="342"/>
    </location>
</feature>
<keyword evidence="2 5" id="KW-0812">Transmembrane</keyword>
<dbReference type="EMBL" id="BLTE01000020">
    <property type="protein sequence ID" value="GFK95685.1"/>
    <property type="molecule type" value="Genomic_DNA"/>
</dbReference>
<evidence type="ECO:0000256" key="1">
    <source>
        <dbReference type="ARBA" id="ARBA00004141"/>
    </source>
</evidence>
<comment type="function">
    <text evidence="5">Part of the twin-arginine translocation (Tat) system that transports large folded proteins containing a characteristic twin-arginine motif in their signal peptide across membranes.</text>
</comment>
<dbReference type="Proteomes" id="UP000494245">
    <property type="component" value="Unassembled WGS sequence"/>
</dbReference>
<feature type="compositionally biased region" description="Basic and acidic residues" evidence="6">
    <location>
        <begin position="263"/>
        <end position="289"/>
    </location>
</feature>
<evidence type="ECO:0000256" key="6">
    <source>
        <dbReference type="SAM" id="MobiDB-lite"/>
    </source>
</evidence>
<dbReference type="Pfam" id="PF00902">
    <property type="entry name" value="TatC"/>
    <property type="match status" value="1"/>
</dbReference>
<dbReference type="PANTHER" id="PTHR30371:SF0">
    <property type="entry name" value="SEC-INDEPENDENT PROTEIN TRANSLOCASE PROTEIN TATC, CHLOROPLASTIC-RELATED"/>
    <property type="match status" value="1"/>
</dbReference>
<feature type="compositionally biased region" description="Low complexity" evidence="6">
    <location>
        <begin position="290"/>
        <end position="301"/>
    </location>
</feature>
<keyword evidence="5" id="KW-0811">Translocation</keyword>
<dbReference type="GO" id="GO:0033281">
    <property type="term" value="C:TAT protein transport complex"/>
    <property type="evidence" value="ECO:0007669"/>
    <property type="project" value="UniProtKB-UniRule"/>
</dbReference>
<dbReference type="PANTHER" id="PTHR30371">
    <property type="entry name" value="SEC-INDEPENDENT PROTEIN TRANSLOCASE PROTEIN TATC"/>
    <property type="match status" value="1"/>
</dbReference>
<dbReference type="InterPro" id="IPR002033">
    <property type="entry name" value="TatC"/>
</dbReference>
<sequence length="342" mass="37136">MSLLDHLEELRARLVRCILAAALGFAVCFAFAERILEILLHPLKQVLPPKSELITTSLTEGFFVSMKAAFVAGLFLVSPIIFYQIWKFIAPGLYESERKLAVPVAFFTALCFVSGACFGYFIVFPFGFTFLANYAADVVTLMPRLAEYYSFSLGLLFAFGIIFEMPVFIFFLAAFGIVDHTWLRQKRRWAIVIFFVVAAVLTPTPDAVNQILMAAPMVVLYEVSIWVAYFFGKKRPAPAEEAPAAVEGQPSAEALAATDSALEDARASEEPETPAHEAPDTDTAEHEDAASAPAAPETSDPGTPPGQAPAPDAAETASASDALDHGETPAKTSQDRQDKKPS</sequence>
<dbReference type="PRINTS" id="PR01840">
    <property type="entry name" value="TATCFAMILY"/>
</dbReference>
<keyword evidence="4 5" id="KW-0472">Membrane</keyword>
<comment type="caution">
    <text evidence="7">The sequence shown here is derived from an EMBL/GenBank/DDBJ whole genome shotgun (WGS) entry which is preliminary data.</text>
</comment>
<feature type="compositionally biased region" description="Low complexity" evidence="6">
    <location>
        <begin position="309"/>
        <end position="321"/>
    </location>
</feature>
<comment type="subunit">
    <text evidence="5">Forms a complex with TatA.</text>
</comment>
<feature type="transmembrane region" description="Helical" evidence="5">
    <location>
        <begin position="62"/>
        <end position="83"/>
    </location>
</feature>
<feature type="transmembrane region" description="Helical" evidence="5">
    <location>
        <begin position="12"/>
        <end position="32"/>
    </location>
</feature>
<keyword evidence="8" id="KW-1185">Reference proteome</keyword>
<keyword evidence="5" id="KW-1003">Cell membrane</keyword>
<gene>
    <name evidence="5 7" type="primary">tatC</name>
    <name evidence="7" type="ORF">NNJEOMEG_03553</name>
</gene>
<comment type="similarity">
    <text evidence="5">Belongs to the TatC family.</text>
</comment>
<evidence type="ECO:0000256" key="4">
    <source>
        <dbReference type="ARBA" id="ARBA00023136"/>
    </source>
</evidence>
<evidence type="ECO:0000256" key="3">
    <source>
        <dbReference type="ARBA" id="ARBA00022989"/>
    </source>
</evidence>
<dbReference type="NCBIfam" id="TIGR00945">
    <property type="entry name" value="tatC"/>
    <property type="match status" value="1"/>
</dbReference>
<evidence type="ECO:0000256" key="2">
    <source>
        <dbReference type="ARBA" id="ARBA00022692"/>
    </source>
</evidence>
<proteinExistence type="inferred from homology"/>
<feature type="transmembrane region" description="Helical" evidence="5">
    <location>
        <begin position="148"/>
        <end position="177"/>
    </location>
</feature>
<dbReference type="HAMAP" id="MF_00902">
    <property type="entry name" value="TatC"/>
    <property type="match status" value="1"/>
</dbReference>
<evidence type="ECO:0000313" key="8">
    <source>
        <dbReference type="Proteomes" id="UP000494245"/>
    </source>
</evidence>
<protein>
    <recommendedName>
        <fullName evidence="5">Sec-independent protein translocase protein TatC</fullName>
    </recommendedName>
</protein>
<dbReference type="GO" id="GO:0043953">
    <property type="term" value="P:protein transport by the Tat complex"/>
    <property type="evidence" value="ECO:0007669"/>
    <property type="project" value="UniProtKB-UniRule"/>
</dbReference>
<evidence type="ECO:0000313" key="7">
    <source>
        <dbReference type="EMBL" id="GFK95685.1"/>
    </source>
</evidence>
<feature type="region of interest" description="Disordered" evidence="6">
    <location>
        <begin position="241"/>
        <end position="342"/>
    </location>
</feature>
<keyword evidence="5" id="KW-0813">Transport</keyword>
<keyword evidence="5" id="KW-0653">Protein transport</keyword>
<keyword evidence="3 5" id="KW-1133">Transmembrane helix</keyword>
<feature type="transmembrane region" description="Helical" evidence="5">
    <location>
        <begin position="104"/>
        <end position="128"/>
    </location>
</feature>
<reference evidence="7 8" key="1">
    <citation type="submission" date="2020-04" db="EMBL/GenBank/DDBJ databases">
        <authorList>
            <consortium name="Desulfovibrio sp. FSS-1 genome sequencing consortium"/>
            <person name="Shimoshige H."/>
            <person name="Kobayashi H."/>
            <person name="Maekawa T."/>
        </authorList>
    </citation>
    <scope>NUCLEOTIDE SEQUENCE [LARGE SCALE GENOMIC DNA]</scope>
    <source>
        <strain evidence="7 8">SIID29052-01</strain>
    </source>
</reference>
<organism evidence="7 8">
    <name type="scientific">Fundidesulfovibrio magnetotacticus</name>
    <dbReference type="NCBI Taxonomy" id="2730080"/>
    <lineage>
        <taxon>Bacteria</taxon>
        <taxon>Pseudomonadati</taxon>
        <taxon>Thermodesulfobacteriota</taxon>
        <taxon>Desulfovibrionia</taxon>
        <taxon>Desulfovibrionales</taxon>
        <taxon>Desulfovibrionaceae</taxon>
        <taxon>Fundidesulfovibrio</taxon>
    </lineage>
</organism>
<dbReference type="GO" id="GO:0009977">
    <property type="term" value="F:proton motive force dependent protein transmembrane transporter activity"/>
    <property type="evidence" value="ECO:0007669"/>
    <property type="project" value="TreeGrafter"/>
</dbReference>
<dbReference type="GO" id="GO:0065002">
    <property type="term" value="P:intracellular protein transmembrane transport"/>
    <property type="evidence" value="ECO:0007669"/>
    <property type="project" value="TreeGrafter"/>
</dbReference>
<reference evidence="7 8" key="2">
    <citation type="submission" date="2020-05" db="EMBL/GenBank/DDBJ databases">
        <title>Draft genome sequence of Desulfovibrio sp. strainFSS-1.</title>
        <authorList>
            <person name="Shimoshige H."/>
            <person name="Kobayashi H."/>
            <person name="Maekawa T."/>
        </authorList>
    </citation>
    <scope>NUCLEOTIDE SEQUENCE [LARGE SCALE GENOMIC DNA]</scope>
    <source>
        <strain evidence="7 8">SIID29052-01</strain>
    </source>
</reference>